<name>A0A9W6UYQ3_9ACTN</name>
<feature type="region of interest" description="Disordered" evidence="1">
    <location>
        <begin position="1"/>
        <end position="21"/>
    </location>
</feature>
<dbReference type="PANTHER" id="PTHR37816:SF3">
    <property type="entry name" value="MODULATES DNA TOPOLOGY"/>
    <property type="match status" value="1"/>
</dbReference>
<reference evidence="2" key="1">
    <citation type="submission" date="2023-02" db="EMBL/GenBank/DDBJ databases">
        <title>Actinomadura rubrobrunea NBRC 14622.</title>
        <authorList>
            <person name="Ichikawa N."/>
            <person name="Sato H."/>
            <person name="Tonouchi N."/>
        </authorList>
    </citation>
    <scope>NUCLEOTIDE SEQUENCE</scope>
    <source>
        <strain evidence="2">NBRC 14622</strain>
    </source>
</reference>
<dbReference type="PANTHER" id="PTHR37816">
    <property type="entry name" value="YALI0E33011P"/>
    <property type="match status" value="1"/>
</dbReference>
<dbReference type="AlphaFoldDB" id="A0A9W6UYQ3"/>
<dbReference type="Gene3D" id="3.40.50.300">
    <property type="entry name" value="P-loop containing nucleotide triphosphate hydrolases"/>
    <property type="match status" value="1"/>
</dbReference>
<comment type="caution">
    <text evidence="2">The sequence shown here is derived from an EMBL/GenBank/DDBJ whole genome shotgun (WGS) entry which is preliminary data.</text>
</comment>
<organism evidence="2 3">
    <name type="scientific">Actinomadura rubrobrunea</name>
    <dbReference type="NCBI Taxonomy" id="115335"/>
    <lineage>
        <taxon>Bacteria</taxon>
        <taxon>Bacillati</taxon>
        <taxon>Actinomycetota</taxon>
        <taxon>Actinomycetes</taxon>
        <taxon>Streptosporangiales</taxon>
        <taxon>Thermomonosporaceae</taxon>
        <taxon>Actinomadura</taxon>
    </lineage>
</organism>
<evidence type="ECO:0000256" key="1">
    <source>
        <dbReference type="SAM" id="MobiDB-lite"/>
    </source>
</evidence>
<dbReference type="SUPFAM" id="SSF52540">
    <property type="entry name" value="P-loop containing nucleoside triphosphate hydrolases"/>
    <property type="match status" value="1"/>
</dbReference>
<feature type="compositionally biased region" description="Polar residues" evidence="1">
    <location>
        <begin position="7"/>
        <end position="19"/>
    </location>
</feature>
<proteinExistence type="predicted"/>
<dbReference type="Proteomes" id="UP001165124">
    <property type="component" value="Unassembled WGS sequence"/>
</dbReference>
<evidence type="ECO:0000313" key="3">
    <source>
        <dbReference type="Proteomes" id="UP001165124"/>
    </source>
</evidence>
<accession>A0A9W6UYQ3</accession>
<keyword evidence="3" id="KW-1185">Reference proteome</keyword>
<sequence>MPDRHTASQPVPSTSMEPSPTQPLKRVAIIGCGGSGKTTIGRRLAARIGTEIIHLDAVYYDDEWNKLPQDKFAQIQEELVAADSWVIDGNYAGTLPIRLRRATHVIFLDLPAITCLWGIAQRRWRYRGGQHKNDGVYDNINWGFIRYIWGYRREMAPRVRALIAEHAGHAQVHIVRSRRAANRLVEQLT</sequence>
<dbReference type="EMBL" id="BSRZ01000024">
    <property type="protein sequence ID" value="GLW67458.1"/>
    <property type="molecule type" value="Genomic_DNA"/>
</dbReference>
<gene>
    <name evidence="2" type="primary">flaR</name>
    <name evidence="2" type="ORF">Arub01_57010</name>
</gene>
<evidence type="ECO:0000313" key="2">
    <source>
        <dbReference type="EMBL" id="GLW67458.1"/>
    </source>
</evidence>
<dbReference type="InterPro" id="IPR027417">
    <property type="entry name" value="P-loop_NTPase"/>
</dbReference>
<dbReference type="InterPro" id="IPR052922">
    <property type="entry name" value="Cytidylate_Kinase-2"/>
</dbReference>
<protein>
    <submittedName>
        <fullName evidence="2">Topology modulation protein</fullName>
    </submittedName>
</protein>